<protein>
    <recommendedName>
        <fullName evidence="3">Type III secretion chaperone SycN</fullName>
    </recommendedName>
</protein>
<dbReference type="AlphaFoldDB" id="A0A4S5BKR2"/>
<reference evidence="1 2" key="1">
    <citation type="submission" date="2019-04" db="EMBL/GenBank/DDBJ databases">
        <title>Lampropedia sp YIM MLB12 draf genome.</title>
        <authorList>
            <person name="Wang Y.-X."/>
        </authorList>
    </citation>
    <scope>NUCLEOTIDE SEQUENCE [LARGE SCALE GENOMIC DNA]</scope>
    <source>
        <strain evidence="1 2">YIM MLB12</strain>
    </source>
</reference>
<dbReference type="EMBL" id="SSWX01000022">
    <property type="protein sequence ID" value="THJ31533.1"/>
    <property type="molecule type" value="Genomic_DNA"/>
</dbReference>
<accession>A0A4S5BKR2</accession>
<evidence type="ECO:0000313" key="2">
    <source>
        <dbReference type="Proteomes" id="UP000306236"/>
    </source>
</evidence>
<keyword evidence="2" id="KW-1185">Reference proteome</keyword>
<organism evidence="1 2">
    <name type="scientific">Lampropedia aestuarii</name>
    <dbReference type="NCBI Taxonomy" id="2562762"/>
    <lineage>
        <taxon>Bacteria</taxon>
        <taxon>Pseudomonadati</taxon>
        <taxon>Pseudomonadota</taxon>
        <taxon>Betaproteobacteria</taxon>
        <taxon>Burkholderiales</taxon>
        <taxon>Comamonadaceae</taxon>
        <taxon>Lampropedia</taxon>
    </lineage>
</organism>
<evidence type="ECO:0000313" key="1">
    <source>
        <dbReference type="EMBL" id="THJ31533.1"/>
    </source>
</evidence>
<sequence>MSLEQALTELGQNIQLEISPAQAAQGLQLRLDSQARLGIAAHETHVRVHISHPVQAYETSPLLLRALKQDTMASGDALIQHGWFEQDAQDWFVQAIQIPLEQINATRLLQAIDLLMSRFELLRAS</sequence>
<evidence type="ECO:0008006" key="3">
    <source>
        <dbReference type="Google" id="ProtNLM"/>
    </source>
</evidence>
<comment type="caution">
    <text evidence="1">The sequence shown here is derived from an EMBL/GenBank/DDBJ whole genome shotgun (WGS) entry which is preliminary data.</text>
</comment>
<name>A0A4S5BKR2_9BURK</name>
<dbReference type="SUPFAM" id="SSF69635">
    <property type="entry name" value="Type III secretory system chaperone-like"/>
    <property type="match status" value="1"/>
</dbReference>
<dbReference type="Proteomes" id="UP000306236">
    <property type="component" value="Unassembled WGS sequence"/>
</dbReference>
<gene>
    <name evidence="1" type="ORF">E8K88_14555</name>
</gene>
<dbReference type="RefSeq" id="WP_136407405.1">
    <property type="nucleotide sequence ID" value="NZ_SSWX01000022.1"/>
</dbReference>
<dbReference type="Gene3D" id="3.30.1460.10">
    <property type="match status" value="1"/>
</dbReference>
<proteinExistence type="predicted"/>